<dbReference type="GO" id="GO:0030313">
    <property type="term" value="C:cell envelope"/>
    <property type="evidence" value="ECO:0007669"/>
    <property type="project" value="UniProtKB-SubCell"/>
</dbReference>
<gene>
    <name evidence="6" type="ORF">H9863_01985</name>
</gene>
<name>A0A9D1UYN7_9BACT</name>
<keyword evidence="2" id="KW-0201">Cytochrome c-type biogenesis</keyword>
<dbReference type="PANTHER" id="PTHR42852:SF6">
    <property type="entry name" value="THIOL:DISULFIDE INTERCHANGE PROTEIN DSBE"/>
    <property type="match status" value="1"/>
</dbReference>
<evidence type="ECO:0000256" key="2">
    <source>
        <dbReference type="ARBA" id="ARBA00022748"/>
    </source>
</evidence>
<dbReference type="InterPro" id="IPR012336">
    <property type="entry name" value="Thioredoxin-like_fold"/>
</dbReference>
<dbReference type="Proteomes" id="UP000824202">
    <property type="component" value="Unassembled WGS sequence"/>
</dbReference>
<dbReference type="InterPro" id="IPR013766">
    <property type="entry name" value="Thioredoxin_domain"/>
</dbReference>
<dbReference type="AlphaFoldDB" id="A0A9D1UYN7"/>
<comment type="subcellular location">
    <subcellularLocation>
        <location evidence="1">Cell envelope</location>
    </subcellularLocation>
</comment>
<dbReference type="PROSITE" id="PS51352">
    <property type="entry name" value="THIOREDOXIN_2"/>
    <property type="match status" value="1"/>
</dbReference>
<evidence type="ECO:0000259" key="5">
    <source>
        <dbReference type="PROSITE" id="PS51352"/>
    </source>
</evidence>
<dbReference type="EMBL" id="DXFT01000040">
    <property type="protein sequence ID" value="HIX02872.1"/>
    <property type="molecule type" value="Genomic_DNA"/>
</dbReference>
<proteinExistence type="predicted"/>
<sequence length="116" mass="13960">LFIDVWATWCGGCVMEIPYMEKLQEHFANDKRIKLISISWDYTQDVWLDYLEKRPATWAQYIVDKENMDFMKKEYRMSFIPRFLLLDPEGRIISIDCALPSDPECLEMLEREINKK</sequence>
<dbReference type="Pfam" id="PF13905">
    <property type="entry name" value="Thioredoxin_8"/>
    <property type="match status" value="1"/>
</dbReference>
<dbReference type="CDD" id="cd02966">
    <property type="entry name" value="TlpA_like_family"/>
    <property type="match status" value="1"/>
</dbReference>
<dbReference type="Gene3D" id="3.40.30.10">
    <property type="entry name" value="Glutaredoxin"/>
    <property type="match status" value="1"/>
</dbReference>
<dbReference type="GO" id="GO:0017004">
    <property type="term" value="P:cytochrome complex assembly"/>
    <property type="evidence" value="ECO:0007669"/>
    <property type="project" value="UniProtKB-KW"/>
</dbReference>
<evidence type="ECO:0000256" key="1">
    <source>
        <dbReference type="ARBA" id="ARBA00004196"/>
    </source>
</evidence>
<feature type="domain" description="Thioredoxin" evidence="5">
    <location>
        <begin position="1"/>
        <end position="116"/>
    </location>
</feature>
<reference evidence="6" key="1">
    <citation type="journal article" date="2021" name="PeerJ">
        <title>Extensive microbial diversity within the chicken gut microbiome revealed by metagenomics and culture.</title>
        <authorList>
            <person name="Gilroy R."/>
            <person name="Ravi A."/>
            <person name="Getino M."/>
            <person name="Pursley I."/>
            <person name="Horton D.L."/>
            <person name="Alikhan N.F."/>
            <person name="Baker D."/>
            <person name="Gharbi K."/>
            <person name="Hall N."/>
            <person name="Watson M."/>
            <person name="Adriaenssens E.M."/>
            <person name="Foster-Nyarko E."/>
            <person name="Jarju S."/>
            <person name="Secka A."/>
            <person name="Antonio M."/>
            <person name="Oren A."/>
            <person name="Chaudhuri R.R."/>
            <person name="La Ragione R."/>
            <person name="Hildebrand F."/>
            <person name="Pallen M.J."/>
        </authorList>
    </citation>
    <scope>NUCLEOTIDE SEQUENCE</scope>
    <source>
        <strain evidence="6">23274</strain>
    </source>
</reference>
<evidence type="ECO:0000313" key="7">
    <source>
        <dbReference type="Proteomes" id="UP000824202"/>
    </source>
</evidence>
<accession>A0A9D1UYN7</accession>
<comment type="caution">
    <text evidence="6">The sequence shown here is derived from an EMBL/GenBank/DDBJ whole genome shotgun (WGS) entry which is preliminary data.</text>
</comment>
<evidence type="ECO:0000313" key="6">
    <source>
        <dbReference type="EMBL" id="HIX02872.1"/>
    </source>
</evidence>
<evidence type="ECO:0000256" key="3">
    <source>
        <dbReference type="ARBA" id="ARBA00023157"/>
    </source>
</evidence>
<dbReference type="SUPFAM" id="SSF52833">
    <property type="entry name" value="Thioredoxin-like"/>
    <property type="match status" value="1"/>
</dbReference>
<dbReference type="InterPro" id="IPR036249">
    <property type="entry name" value="Thioredoxin-like_sf"/>
</dbReference>
<evidence type="ECO:0000256" key="4">
    <source>
        <dbReference type="ARBA" id="ARBA00023284"/>
    </source>
</evidence>
<dbReference type="PANTHER" id="PTHR42852">
    <property type="entry name" value="THIOL:DISULFIDE INTERCHANGE PROTEIN DSBE"/>
    <property type="match status" value="1"/>
</dbReference>
<dbReference type="InterPro" id="IPR050553">
    <property type="entry name" value="Thioredoxin_ResA/DsbE_sf"/>
</dbReference>
<keyword evidence="4" id="KW-0676">Redox-active center</keyword>
<reference evidence="6" key="2">
    <citation type="submission" date="2021-04" db="EMBL/GenBank/DDBJ databases">
        <authorList>
            <person name="Gilroy R."/>
        </authorList>
    </citation>
    <scope>NUCLEOTIDE SEQUENCE</scope>
    <source>
        <strain evidence="6">23274</strain>
    </source>
</reference>
<keyword evidence="3" id="KW-1015">Disulfide bond</keyword>
<organism evidence="6 7">
    <name type="scientific">Candidatus Odoribacter faecigallinarum</name>
    <dbReference type="NCBI Taxonomy" id="2838706"/>
    <lineage>
        <taxon>Bacteria</taxon>
        <taxon>Pseudomonadati</taxon>
        <taxon>Bacteroidota</taxon>
        <taxon>Bacteroidia</taxon>
        <taxon>Bacteroidales</taxon>
        <taxon>Odoribacteraceae</taxon>
        <taxon>Odoribacter</taxon>
    </lineage>
</organism>
<protein>
    <submittedName>
        <fullName evidence="6">TlpA family protein disulfide reductase</fullName>
    </submittedName>
</protein>
<feature type="non-terminal residue" evidence="6">
    <location>
        <position position="1"/>
    </location>
</feature>